<reference evidence="2" key="2">
    <citation type="submission" date="2021-01" db="EMBL/GenBank/DDBJ databases">
        <authorList>
            <person name="Schikora-Tamarit M.A."/>
        </authorList>
    </citation>
    <scope>NUCLEOTIDE SEQUENCE</scope>
    <source>
        <strain evidence="2">CBS2887</strain>
    </source>
</reference>
<feature type="region of interest" description="Disordered" evidence="1">
    <location>
        <begin position="1"/>
        <end position="48"/>
    </location>
</feature>
<gene>
    <name evidence="2" type="ORF">WICPIJ_000704</name>
</gene>
<evidence type="ECO:0000313" key="3">
    <source>
        <dbReference type="Proteomes" id="UP000774326"/>
    </source>
</evidence>
<feature type="non-terminal residue" evidence="2">
    <location>
        <position position="1"/>
    </location>
</feature>
<dbReference type="AlphaFoldDB" id="A0A9P8QD10"/>
<proteinExistence type="predicted"/>
<comment type="caution">
    <text evidence="2">The sequence shown here is derived from an EMBL/GenBank/DDBJ whole genome shotgun (WGS) entry which is preliminary data.</text>
</comment>
<name>A0A9P8QD10_WICPI</name>
<organism evidence="2 3">
    <name type="scientific">Wickerhamomyces pijperi</name>
    <name type="common">Yeast</name>
    <name type="synonym">Pichia pijperi</name>
    <dbReference type="NCBI Taxonomy" id="599730"/>
    <lineage>
        <taxon>Eukaryota</taxon>
        <taxon>Fungi</taxon>
        <taxon>Dikarya</taxon>
        <taxon>Ascomycota</taxon>
        <taxon>Saccharomycotina</taxon>
        <taxon>Saccharomycetes</taxon>
        <taxon>Phaffomycetales</taxon>
        <taxon>Wickerhamomycetaceae</taxon>
        <taxon>Wickerhamomyces</taxon>
    </lineage>
</organism>
<evidence type="ECO:0000256" key="1">
    <source>
        <dbReference type="SAM" id="MobiDB-lite"/>
    </source>
</evidence>
<dbReference type="Proteomes" id="UP000774326">
    <property type="component" value="Unassembled WGS sequence"/>
</dbReference>
<keyword evidence="3" id="KW-1185">Reference proteome</keyword>
<evidence type="ECO:0000313" key="2">
    <source>
        <dbReference type="EMBL" id="KAH3688312.1"/>
    </source>
</evidence>
<protein>
    <submittedName>
        <fullName evidence="2">Uncharacterized protein</fullName>
    </submittedName>
</protein>
<dbReference type="EMBL" id="JAEUBG010000423">
    <property type="protein sequence ID" value="KAH3688312.1"/>
    <property type="molecule type" value="Genomic_DNA"/>
</dbReference>
<accession>A0A9P8QD10</accession>
<sequence>EQSEKTGTDSIEQPGQVAESEKTNSEEAIDVPKTSESTENKDVEMKDQ</sequence>
<reference evidence="2" key="1">
    <citation type="journal article" date="2021" name="Open Biol.">
        <title>Shared evolutionary footprints suggest mitochondrial oxidative damage underlies multiple complex I losses in fungi.</title>
        <authorList>
            <person name="Schikora-Tamarit M.A."/>
            <person name="Marcet-Houben M."/>
            <person name="Nosek J."/>
            <person name="Gabaldon T."/>
        </authorList>
    </citation>
    <scope>NUCLEOTIDE SEQUENCE</scope>
    <source>
        <strain evidence="2">CBS2887</strain>
    </source>
</reference>
<feature type="compositionally biased region" description="Basic and acidic residues" evidence="1">
    <location>
        <begin position="36"/>
        <end position="48"/>
    </location>
</feature>